<gene>
    <name evidence="1" type="ORF">SAMN02745119_01179</name>
</gene>
<dbReference type="EMBL" id="FUWR01000004">
    <property type="protein sequence ID" value="SJZ62341.1"/>
    <property type="molecule type" value="Genomic_DNA"/>
</dbReference>
<proteinExistence type="predicted"/>
<sequence>MEQNSLIISDGIYYPNVLKDIKKSKQHFQPIFEIFTNALESIKLKQSVADNGSIIISILSRQSMNADEYKLHEIVIEDSGIGFDTENFGRMTRFKDNRKGFFNNGSGRIQILHSFDTAKYFSVFKEGDAFKQRSFTLSQHYLSKNAIISAHKLEETQDSSTKTVVTLHGILNENDEHAYNKLTADGLKKALIARYMMEFCNNSEKMPTISITHYLDGEVLEKQSITKEDIPLRDSERDLEVHYHRLSIDGKEFEKSNRSELLKLTAFKIPAHDLKRNDLKFTSKGEIIPDSGLELKNLSAHDRLDGYRYLFMISGGYIDDRDGDTRGTINIQRRDQYKQANASHTNLYGEEYIFLDDIESEANSIITHIYPLIRARKDEKLKDIDKLKNMFLLNGETLRKLSFSLDEPEEKILEKVYAADSKAIAKKDAEIKKNIESIESLDTTASNYQEDLAKLTSDLTKAIPLQNRVALTHYVARRKLVLELFGKILARQLNVQRTGGRNIDEKLLHNLIFQQSSNSPEESDLWLINEDFIYFKGASESRLCDVEIEGDKIFKSEFSEEENRYLRSLDENRITKKPDVLLFPDEGKCILIEFKNTNVNVSEHLNQITFYSTLIRNFTKDKYQIDTFYGYLIGERIEPRDVRGYDGDFVESYQFAYLFRPKKVIVGENGRRDGTLYTEVIKYSVLLERARRRNDIFIKKLTEKRTLS</sequence>
<dbReference type="AlphaFoldDB" id="A0A1T4M609"/>
<dbReference type="OrthoDB" id="2041081at2"/>
<evidence type="ECO:0000313" key="2">
    <source>
        <dbReference type="Proteomes" id="UP000190102"/>
    </source>
</evidence>
<accession>A0A1T4M609</accession>
<dbReference type="RefSeq" id="WP_078789436.1">
    <property type="nucleotide sequence ID" value="NZ_FUWR01000004.1"/>
</dbReference>
<name>A0A1T4M609_9BACT</name>
<reference evidence="2" key="1">
    <citation type="submission" date="2017-02" db="EMBL/GenBank/DDBJ databases">
        <authorList>
            <person name="Varghese N."/>
            <person name="Submissions S."/>
        </authorList>
    </citation>
    <scope>NUCLEOTIDE SEQUENCE [LARGE SCALE GENOMIC DNA]</scope>
    <source>
        <strain evidence="2">ATCC BAA-34</strain>
    </source>
</reference>
<dbReference type="InterPro" id="IPR036890">
    <property type="entry name" value="HATPase_C_sf"/>
</dbReference>
<organism evidence="1 2">
    <name type="scientific">Trichlorobacter thiogenes</name>
    <dbReference type="NCBI Taxonomy" id="115783"/>
    <lineage>
        <taxon>Bacteria</taxon>
        <taxon>Pseudomonadati</taxon>
        <taxon>Thermodesulfobacteriota</taxon>
        <taxon>Desulfuromonadia</taxon>
        <taxon>Geobacterales</taxon>
        <taxon>Geobacteraceae</taxon>
        <taxon>Trichlorobacter</taxon>
    </lineage>
</organism>
<keyword evidence="2" id="KW-1185">Reference proteome</keyword>
<dbReference type="Proteomes" id="UP000190102">
    <property type="component" value="Unassembled WGS sequence"/>
</dbReference>
<protein>
    <submittedName>
        <fullName evidence="1">Uncharacterized protein</fullName>
    </submittedName>
</protein>
<dbReference type="STRING" id="115783.SAMN02745119_01179"/>
<evidence type="ECO:0000313" key="1">
    <source>
        <dbReference type="EMBL" id="SJZ62341.1"/>
    </source>
</evidence>
<dbReference type="SUPFAM" id="SSF55874">
    <property type="entry name" value="ATPase domain of HSP90 chaperone/DNA topoisomerase II/histidine kinase"/>
    <property type="match status" value="1"/>
</dbReference>